<organism evidence="1">
    <name type="scientific">Rhizophora mucronata</name>
    <name type="common">Asiatic mangrove</name>
    <dbReference type="NCBI Taxonomy" id="61149"/>
    <lineage>
        <taxon>Eukaryota</taxon>
        <taxon>Viridiplantae</taxon>
        <taxon>Streptophyta</taxon>
        <taxon>Embryophyta</taxon>
        <taxon>Tracheophyta</taxon>
        <taxon>Spermatophyta</taxon>
        <taxon>Magnoliopsida</taxon>
        <taxon>eudicotyledons</taxon>
        <taxon>Gunneridae</taxon>
        <taxon>Pentapetalae</taxon>
        <taxon>rosids</taxon>
        <taxon>fabids</taxon>
        <taxon>Malpighiales</taxon>
        <taxon>Rhizophoraceae</taxon>
        <taxon>Rhizophora</taxon>
    </lineage>
</organism>
<evidence type="ECO:0000313" key="1">
    <source>
        <dbReference type="EMBL" id="MBX69493.1"/>
    </source>
</evidence>
<proteinExistence type="predicted"/>
<sequence length="26" mass="3130">MPESPINYLPCSEFFFPQREQHGFVE</sequence>
<accession>A0A2P2QRA2</accession>
<dbReference type="EMBL" id="GGEC01089009">
    <property type="protein sequence ID" value="MBX69493.1"/>
    <property type="molecule type" value="Transcribed_RNA"/>
</dbReference>
<dbReference type="AlphaFoldDB" id="A0A2P2QRA2"/>
<protein>
    <submittedName>
        <fullName evidence="1">Uncharacterized protein</fullName>
    </submittedName>
</protein>
<name>A0A2P2QRA2_RHIMU</name>
<reference evidence="1" key="1">
    <citation type="submission" date="2018-02" db="EMBL/GenBank/DDBJ databases">
        <title>Rhizophora mucronata_Transcriptome.</title>
        <authorList>
            <person name="Meera S.P."/>
            <person name="Sreeshan A."/>
            <person name="Augustine A."/>
        </authorList>
    </citation>
    <scope>NUCLEOTIDE SEQUENCE</scope>
    <source>
        <tissue evidence="1">Leaf</tissue>
    </source>
</reference>